<dbReference type="SUPFAM" id="SSF51905">
    <property type="entry name" value="FAD/NAD(P)-binding domain"/>
    <property type="match status" value="1"/>
</dbReference>
<protein>
    <recommendedName>
        <fullName evidence="1">Amine oxidase domain-containing protein</fullName>
    </recommendedName>
</protein>
<dbReference type="SUPFAM" id="SSF54373">
    <property type="entry name" value="FAD-linked reductases, C-terminal domain"/>
    <property type="match status" value="1"/>
</dbReference>
<dbReference type="InterPro" id="IPR036188">
    <property type="entry name" value="FAD/NAD-bd_sf"/>
</dbReference>
<evidence type="ECO:0000313" key="3">
    <source>
        <dbReference type="Proteomes" id="UP000677436"/>
    </source>
</evidence>
<dbReference type="InterPro" id="IPR050281">
    <property type="entry name" value="Flavin_monoamine_oxidase"/>
</dbReference>
<dbReference type="InterPro" id="IPR002937">
    <property type="entry name" value="Amino_oxidase"/>
</dbReference>
<dbReference type="PANTHER" id="PTHR10742:SF342">
    <property type="entry name" value="AMINE OXIDASE"/>
    <property type="match status" value="1"/>
</dbReference>
<proteinExistence type="predicted"/>
<accession>A0A8D5UJ85</accession>
<organism evidence="2 3">
    <name type="scientific">Polycladomyces abyssicola</name>
    <dbReference type="NCBI Taxonomy" id="1125966"/>
    <lineage>
        <taxon>Bacteria</taxon>
        <taxon>Bacillati</taxon>
        <taxon>Bacillota</taxon>
        <taxon>Bacilli</taxon>
        <taxon>Bacillales</taxon>
        <taxon>Thermoactinomycetaceae</taxon>
        <taxon>Polycladomyces</taxon>
    </lineage>
</organism>
<reference evidence="2" key="2">
    <citation type="journal article" date="2021" name="Microbiol. Resour. Announc.">
        <title>Complete Genome Sequence of Polycladomyces abyssicola JIR-001T, Isolated from Hemipelagic Sediment in Deep Seawater.</title>
        <authorList>
            <person name="Tsubouchi T."/>
            <person name="Kaneko Y."/>
        </authorList>
    </citation>
    <scope>NUCLEOTIDE SEQUENCE</scope>
    <source>
        <strain evidence="2">JIR-001</strain>
    </source>
</reference>
<evidence type="ECO:0000313" key="2">
    <source>
        <dbReference type="EMBL" id="BCU83199.1"/>
    </source>
</evidence>
<feature type="domain" description="Amine oxidase" evidence="1">
    <location>
        <begin position="42"/>
        <end position="307"/>
    </location>
</feature>
<dbReference type="Proteomes" id="UP000677436">
    <property type="component" value="Chromosome"/>
</dbReference>
<dbReference type="GO" id="GO:0009063">
    <property type="term" value="P:amino acid catabolic process"/>
    <property type="evidence" value="ECO:0007669"/>
    <property type="project" value="TreeGrafter"/>
</dbReference>
<gene>
    <name evidence="2" type="ORF">JIR001_29820</name>
</gene>
<dbReference type="Gene3D" id="6.10.140.1210">
    <property type="match status" value="1"/>
</dbReference>
<evidence type="ECO:0000259" key="1">
    <source>
        <dbReference type="Pfam" id="PF01593"/>
    </source>
</evidence>
<keyword evidence="3" id="KW-1185">Reference proteome</keyword>
<dbReference type="Pfam" id="PF01593">
    <property type="entry name" value="Amino_oxidase"/>
    <property type="match status" value="1"/>
</dbReference>
<dbReference type="Gene3D" id="3.30.70.2100">
    <property type="match status" value="1"/>
</dbReference>
<dbReference type="GO" id="GO:0001716">
    <property type="term" value="F:L-amino-acid oxidase activity"/>
    <property type="evidence" value="ECO:0007669"/>
    <property type="project" value="TreeGrafter"/>
</dbReference>
<sequence>MTNYSLDTFLKYNPFGIRLSEGAVEMIRVLMTAQGVSGLSFLELYRILRVYLDPNMRFYEIEGGNDRLPRALSARLKEHIMFGQKMDCIRCDPDRVTIRTVSTKTRKHASYQGDYAIITIPFSALRLVKVVPYHAFSHHKRKAIRELHYVAATKIGVEFKSRFWEKEGIRGGQTVTDLPSRLTHYPSHGIGSKGPAVILASYTWENDTLVWDSQPEEERLRQVLCNLAAIHGDVVYREAVTGISKSWRQDPYIAGDFVVFKPGQESALAPYLATPEGRVHFAGEHTSTHRVWIEGAVESGIRAAYEVQRISR</sequence>
<dbReference type="Gene3D" id="1.10.10.1620">
    <property type="match status" value="1"/>
</dbReference>
<dbReference type="PANTHER" id="PTHR10742">
    <property type="entry name" value="FLAVIN MONOAMINE OXIDASE"/>
    <property type="match status" value="1"/>
</dbReference>
<dbReference type="Gene3D" id="1.10.405.10">
    <property type="entry name" value="Guanine Nucleotide Dissociation Inhibitor, domain 1"/>
    <property type="match status" value="1"/>
</dbReference>
<name>A0A8D5UJ85_9BACL</name>
<dbReference type="EMBL" id="AP024601">
    <property type="protein sequence ID" value="BCU83199.1"/>
    <property type="molecule type" value="Genomic_DNA"/>
</dbReference>
<dbReference type="AlphaFoldDB" id="A0A8D5UJ85"/>
<reference evidence="2" key="1">
    <citation type="journal article" date="2013" name="Int. J. Syst. Evol. Microbiol.">
        <title>Polycladomyces abyssicola gen. nov., sp. nov., a thermophilic filamentous bacterium isolated from hemipelagic sediment.</title>
        <authorList>
            <person name="Tsubouchi T."/>
            <person name="Shimane Y."/>
            <person name="Mori K."/>
            <person name="Usui K."/>
            <person name="Hiraki T."/>
            <person name="Tame A."/>
            <person name="Uematsu K."/>
            <person name="Maruyama T."/>
            <person name="Hatada Y."/>
        </authorList>
    </citation>
    <scope>NUCLEOTIDE SEQUENCE</scope>
    <source>
        <strain evidence="2">JIR-001</strain>
    </source>
</reference>
<dbReference type="KEGG" id="pabs:JIR001_29820"/>